<keyword evidence="3" id="KW-1185">Reference proteome</keyword>
<accession>A0A7W2ASK8</accession>
<dbReference type="InterPro" id="IPR004843">
    <property type="entry name" value="Calcineurin-like_PHP"/>
</dbReference>
<reference evidence="2 3" key="1">
    <citation type="submission" date="2020-07" db="EMBL/GenBank/DDBJ databases">
        <title>Thermoactinomyces phylogeny.</title>
        <authorList>
            <person name="Dunlap C."/>
        </authorList>
    </citation>
    <scope>NUCLEOTIDE SEQUENCE [LARGE SCALE GENOMIC DNA]</scope>
    <source>
        <strain evidence="2 3">AMNI-1</strain>
    </source>
</reference>
<dbReference type="GO" id="GO:0016787">
    <property type="term" value="F:hydrolase activity"/>
    <property type="evidence" value="ECO:0007669"/>
    <property type="project" value="InterPro"/>
</dbReference>
<protein>
    <submittedName>
        <fullName evidence="2">Metallophosphoesterase</fullName>
    </submittedName>
</protein>
<dbReference type="Gene3D" id="3.60.21.10">
    <property type="match status" value="1"/>
</dbReference>
<dbReference type="RefSeq" id="WP_181742201.1">
    <property type="nucleotide sequence ID" value="NZ_JACEOL010000066.1"/>
</dbReference>
<dbReference type="PANTHER" id="PTHR30337">
    <property type="entry name" value="COMPONENT OF ATP-DEPENDENT DSDNA EXONUCLEASE"/>
    <property type="match status" value="1"/>
</dbReference>
<organism evidence="2 3">
    <name type="scientific">Thermoactinomyces mirandus</name>
    <dbReference type="NCBI Taxonomy" id="2756294"/>
    <lineage>
        <taxon>Bacteria</taxon>
        <taxon>Bacillati</taxon>
        <taxon>Bacillota</taxon>
        <taxon>Bacilli</taxon>
        <taxon>Bacillales</taxon>
        <taxon>Thermoactinomycetaceae</taxon>
        <taxon>Thermoactinomyces</taxon>
    </lineage>
</organism>
<evidence type="ECO:0000313" key="2">
    <source>
        <dbReference type="EMBL" id="MBA4603728.1"/>
    </source>
</evidence>
<dbReference type="InterPro" id="IPR029052">
    <property type="entry name" value="Metallo-depent_PP-like"/>
</dbReference>
<dbReference type="SUPFAM" id="SSF56300">
    <property type="entry name" value="Metallo-dependent phosphatases"/>
    <property type="match status" value="1"/>
</dbReference>
<sequence length="328" mass="37433">MKILYMTDTHIRGTSPRSRTDDFEKAIREKIEEVIGIARSEEVDLVLHGGDLFDRPNLSPAIVRKFARIFRNLPVPLLGIAGNHDIYGHNPATIDRTMLGLLDAFGAIRLIHEGERIKWEKDGVTVQISGQPFHYDLDKRDPQMDYCVQNESNADYCIHMVHGMLVDRAFSDSVPHTVVYDVWCDSVDILLTGHYHAGFPLQYRNGKYIVNPGALARINNHRSEIKRMPQVALLELSKDGIDVRLIPLQCAKPGEEILDRSYIEQEAFRQEKLAEFVQIVDSSTNFQTMNIRDIINEIAQLHQIEEKVTLEALRRIAVEQEAGEESIH</sequence>
<name>A0A7W2ASK8_9BACL</name>
<comment type="caution">
    <text evidence="2">The sequence shown here is derived from an EMBL/GenBank/DDBJ whole genome shotgun (WGS) entry which is preliminary data.</text>
</comment>
<evidence type="ECO:0000259" key="1">
    <source>
        <dbReference type="Pfam" id="PF00149"/>
    </source>
</evidence>
<gene>
    <name evidence="2" type="ORF">H2C83_15780</name>
</gene>
<feature type="domain" description="Calcineurin-like phosphoesterase" evidence="1">
    <location>
        <begin position="1"/>
        <end position="197"/>
    </location>
</feature>
<dbReference type="Proteomes" id="UP000538292">
    <property type="component" value="Unassembled WGS sequence"/>
</dbReference>
<dbReference type="PANTHER" id="PTHR30337:SF0">
    <property type="entry name" value="NUCLEASE SBCCD SUBUNIT D"/>
    <property type="match status" value="1"/>
</dbReference>
<dbReference type="EMBL" id="JACEOL010000066">
    <property type="protein sequence ID" value="MBA4603728.1"/>
    <property type="molecule type" value="Genomic_DNA"/>
</dbReference>
<dbReference type="Pfam" id="PF00149">
    <property type="entry name" value="Metallophos"/>
    <property type="match status" value="1"/>
</dbReference>
<dbReference type="AlphaFoldDB" id="A0A7W2ASK8"/>
<dbReference type="InterPro" id="IPR050535">
    <property type="entry name" value="DNA_Repair-Maintenance_Comp"/>
</dbReference>
<evidence type="ECO:0000313" key="3">
    <source>
        <dbReference type="Proteomes" id="UP000538292"/>
    </source>
</evidence>
<proteinExistence type="predicted"/>